<evidence type="ECO:0000256" key="1">
    <source>
        <dbReference type="ARBA" id="ARBA00004141"/>
    </source>
</evidence>
<keyword evidence="5 7" id="KW-0472">Membrane</keyword>
<dbReference type="InterPro" id="IPR004299">
    <property type="entry name" value="MBOAT_fam"/>
</dbReference>
<reference evidence="9" key="1">
    <citation type="submission" date="2017-02" db="UniProtKB">
        <authorList>
            <consortium name="WormBaseParasite"/>
        </authorList>
    </citation>
    <scope>IDENTIFICATION</scope>
</reference>
<evidence type="ECO:0000256" key="3">
    <source>
        <dbReference type="ARBA" id="ARBA00022692"/>
    </source>
</evidence>
<dbReference type="GO" id="GO:0030258">
    <property type="term" value="P:lipid modification"/>
    <property type="evidence" value="ECO:0007669"/>
    <property type="project" value="TreeGrafter"/>
</dbReference>
<evidence type="ECO:0000256" key="4">
    <source>
        <dbReference type="ARBA" id="ARBA00022989"/>
    </source>
</evidence>
<dbReference type="GO" id="GO:0016020">
    <property type="term" value="C:membrane"/>
    <property type="evidence" value="ECO:0007669"/>
    <property type="project" value="UniProtKB-SubCell"/>
</dbReference>
<feature type="transmembrane region" description="Helical" evidence="7">
    <location>
        <begin position="268"/>
        <end position="291"/>
    </location>
</feature>
<dbReference type="Pfam" id="PF03062">
    <property type="entry name" value="MBOAT"/>
    <property type="match status" value="1"/>
</dbReference>
<proteinExistence type="predicted"/>
<keyword evidence="3 7" id="KW-0812">Transmembrane</keyword>
<dbReference type="AlphaFoldDB" id="A0A0N5A2S9"/>
<dbReference type="WBParaSite" id="PTRK_0001594400.1">
    <property type="protein sequence ID" value="PTRK_0001594400.1"/>
    <property type="gene ID" value="PTRK_0001594400"/>
</dbReference>
<organism evidence="8 9">
    <name type="scientific">Parastrongyloides trichosuri</name>
    <name type="common">Possum-specific nematode worm</name>
    <dbReference type="NCBI Taxonomy" id="131310"/>
    <lineage>
        <taxon>Eukaryota</taxon>
        <taxon>Metazoa</taxon>
        <taxon>Ecdysozoa</taxon>
        <taxon>Nematoda</taxon>
        <taxon>Chromadorea</taxon>
        <taxon>Rhabditida</taxon>
        <taxon>Tylenchina</taxon>
        <taxon>Panagrolaimomorpha</taxon>
        <taxon>Strongyloidoidea</taxon>
        <taxon>Strongyloididae</taxon>
        <taxon>Parastrongyloides</taxon>
    </lineage>
</organism>
<keyword evidence="4 7" id="KW-1133">Transmembrane helix</keyword>
<dbReference type="InterPro" id="IPR049941">
    <property type="entry name" value="LPLAT_7/PORCN-like"/>
</dbReference>
<feature type="transmembrane region" description="Helical" evidence="7">
    <location>
        <begin position="129"/>
        <end position="150"/>
    </location>
</feature>
<keyword evidence="6" id="KW-0012">Acyltransferase</keyword>
<dbReference type="Proteomes" id="UP000038045">
    <property type="component" value="Unplaced"/>
</dbReference>
<dbReference type="GO" id="GO:0016746">
    <property type="term" value="F:acyltransferase activity"/>
    <property type="evidence" value="ECO:0007669"/>
    <property type="project" value="UniProtKB-KW"/>
</dbReference>
<evidence type="ECO:0000256" key="2">
    <source>
        <dbReference type="ARBA" id="ARBA00022679"/>
    </source>
</evidence>
<comment type="subcellular location">
    <subcellularLocation>
        <location evidence="1">Membrane</location>
        <topology evidence="1">Multi-pass membrane protein</topology>
    </subcellularLocation>
</comment>
<dbReference type="PANTHER" id="PTHR13906:SF4">
    <property type="entry name" value="LYSOPHOSPHOLIPID ACYLTRANSFERASE 6"/>
    <property type="match status" value="1"/>
</dbReference>
<evidence type="ECO:0000256" key="6">
    <source>
        <dbReference type="ARBA" id="ARBA00023315"/>
    </source>
</evidence>
<accession>A0A0N5A2S9</accession>
<dbReference type="STRING" id="131310.A0A0N5A2S9"/>
<keyword evidence="2" id="KW-0808">Transferase</keyword>
<keyword evidence="8" id="KW-1185">Reference proteome</keyword>
<feature type="transmembrane region" description="Helical" evidence="7">
    <location>
        <begin position="90"/>
        <end position="108"/>
    </location>
</feature>
<name>A0A0N5A2S9_PARTI</name>
<protein>
    <submittedName>
        <fullName evidence="9">Membrane-bound O-acyltransferase domain-containing protein 2</fullName>
    </submittedName>
</protein>
<sequence length="339" mass="40053">MMVLVQKCTTLGFSLHDGKSKKEEELNDIQKREAIKEVPPFSYYLSYMFSYQTVMVGPLCFYTDYKKYIDGDHLKIDNDPSKLPNPKKAAFEKLLSSVFFMTLIIIFGKYTPEIIATKEYLELPWYKWCGWWFFVILMQRIQYYYVWVFADGVANVSGFGFNGYDENGNEKWNLVSNVYPLKLEMAQTFKETLDCWNVATMFWLRRVAYDRVPKNMRTLTTYMLSAVWHGFFLGYYLTFATGALFTLAGRYARRSLRWRFVNDKKKKLIYDIVTFITTKIALAYATLPFVTMHLNPGWFCYKRVYFCIHIIALFLVVGLPKILPAEKKKIEEKEDKKKN</sequence>
<evidence type="ECO:0000313" key="9">
    <source>
        <dbReference type="WBParaSite" id="PTRK_0001594400.1"/>
    </source>
</evidence>
<dbReference type="PANTHER" id="PTHR13906">
    <property type="entry name" value="PORCUPINE"/>
    <property type="match status" value="1"/>
</dbReference>
<evidence type="ECO:0000256" key="7">
    <source>
        <dbReference type="SAM" id="Phobius"/>
    </source>
</evidence>
<feature type="transmembrane region" description="Helical" evidence="7">
    <location>
        <begin position="303"/>
        <end position="323"/>
    </location>
</feature>
<evidence type="ECO:0000256" key="5">
    <source>
        <dbReference type="ARBA" id="ARBA00023136"/>
    </source>
</evidence>
<evidence type="ECO:0000313" key="8">
    <source>
        <dbReference type="Proteomes" id="UP000038045"/>
    </source>
</evidence>
<feature type="transmembrane region" description="Helical" evidence="7">
    <location>
        <begin position="226"/>
        <end position="247"/>
    </location>
</feature>